<keyword evidence="7" id="KW-1160">Virus entry into host cell</keyword>
<dbReference type="Pfam" id="PF03906">
    <property type="entry name" value="Phage_T7_tail"/>
    <property type="match status" value="1"/>
</dbReference>
<evidence type="ECO:0000256" key="5">
    <source>
        <dbReference type="ARBA" id="ARBA00022844"/>
    </source>
</evidence>
<dbReference type="RefSeq" id="YP_009292508.1">
    <property type="nucleotide sequence ID" value="NC_031123.1"/>
</dbReference>
<evidence type="ECO:0000256" key="4">
    <source>
        <dbReference type="ARBA" id="ARBA00022804"/>
    </source>
</evidence>
<dbReference type="InterPro" id="IPR040775">
    <property type="entry name" value="Tail_spike_N"/>
</dbReference>
<keyword evidence="2" id="KW-0945">Host-virus interaction</keyword>
<dbReference type="Pfam" id="PF13472">
    <property type="entry name" value="Lipase_GDSL_2"/>
    <property type="match status" value="1"/>
</dbReference>
<name>A0A172JGE0_9CAUD</name>
<protein>
    <submittedName>
        <fullName evidence="11">Tail fibers protein</fullName>
    </submittedName>
</protein>
<feature type="domain" description="Tail spike TSP1/Gp66 N-terminal" evidence="10">
    <location>
        <begin position="150"/>
        <end position="208"/>
    </location>
</feature>
<organism evidence="11 12">
    <name type="scientific">Citrobacter phage SH3</name>
    <dbReference type="NCBI Taxonomy" id="1805466"/>
    <lineage>
        <taxon>Viruses</taxon>
        <taxon>Duplodnaviria</taxon>
        <taxon>Heunggongvirae</taxon>
        <taxon>Uroviricota</taxon>
        <taxon>Caudoviricetes</taxon>
        <taxon>Autographivirales</taxon>
        <taxon>Autotranscriptaviridae</taxon>
        <taxon>Studiervirinae</taxon>
        <taxon>Kayfunavirus</taxon>
        <taxon>Kayfunavirus SH3</taxon>
    </lineage>
</organism>
<keyword evidence="4" id="KW-1161">Viral attachment to host cell</keyword>
<evidence type="ECO:0000259" key="8">
    <source>
        <dbReference type="Pfam" id="PF03906"/>
    </source>
</evidence>
<dbReference type="EMBL" id="KU687349">
    <property type="protein sequence ID" value="AMR59555.1"/>
    <property type="molecule type" value="Genomic_DNA"/>
</dbReference>
<evidence type="ECO:0000256" key="1">
    <source>
        <dbReference type="ARBA" id="ARBA00004328"/>
    </source>
</evidence>
<dbReference type="Proteomes" id="UP000203683">
    <property type="component" value="Segment"/>
</dbReference>
<dbReference type="InterPro" id="IPR013830">
    <property type="entry name" value="SGNH_hydro"/>
</dbReference>
<dbReference type="Gene3D" id="2.10.10.80">
    <property type="match status" value="1"/>
</dbReference>
<evidence type="ECO:0000313" key="12">
    <source>
        <dbReference type="Proteomes" id="UP000203683"/>
    </source>
</evidence>
<keyword evidence="3" id="KW-1227">Viral tail protein</keyword>
<gene>
    <name evidence="11" type="ORF">sh3_0041</name>
</gene>
<dbReference type="KEGG" id="vg:29059100"/>
<feature type="domain" description="Bacteriophage T7 tail fibre protein-like N-terminal" evidence="8">
    <location>
        <begin position="13"/>
        <end position="115"/>
    </location>
</feature>
<evidence type="ECO:0000259" key="9">
    <source>
        <dbReference type="Pfam" id="PF13472"/>
    </source>
</evidence>
<dbReference type="InterPro" id="IPR005604">
    <property type="entry name" value="Phage_T7_tail_fibre-like_N"/>
</dbReference>
<dbReference type="SUPFAM" id="SSF52266">
    <property type="entry name" value="SGNH hydrolase"/>
    <property type="match status" value="1"/>
</dbReference>
<proteinExistence type="predicted"/>
<evidence type="ECO:0000256" key="3">
    <source>
        <dbReference type="ARBA" id="ARBA00022732"/>
    </source>
</evidence>
<evidence type="ECO:0000256" key="2">
    <source>
        <dbReference type="ARBA" id="ARBA00022581"/>
    </source>
</evidence>
<dbReference type="OrthoDB" id="499at10239"/>
<feature type="domain" description="SGNH hydrolase-type esterase" evidence="9">
    <location>
        <begin position="269"/>
        <end position="450"/>
    </location>
</feature>
<keyword evidence="5" id="KW-0946">Virion</keyword>
<dbReference type="Pfam" id="PF18668">
    <property type="entry name" value="Tail_spike_N"/>
    <property type="match status" value="1"/>
</dbReference>
<evidence type="ECO:0000259" key="10">
    <source>
        <dbReference type="Pfam" id="PF18668"/>
    </source>
</evidence>
<accession>A0A172JGE0</accession>
<comment type="subcellular location">
    <subcellularLocation>
        <location evidence="1">Virion</location>
    </subcellularLocation>
</comment>
<evidence type="ECO:0000313" key="11">
    <source>
        <dbReference type="EMBL" id="AMR59555.1"/>
    </source>
</evidence>
<dbReference type="GO" id="GO:0098671">
    <property type="term" value="P:adhesion receptor-mediated virion attachment to host cell"/>
    <property type="evidence" value="ECO:0007669"/>
    <property type="project" value="UniProtKB-KW"/>
</dbReference>
<dbReference type="CDD" id="cd00229">
    <property type="entry name" value="SGNH_hydrolase"/>
    <property type="match status" value="1"/>
</dbReference>
<dbReference type="GeneID" id="29059100"/>
<reference evidence="11 12" key="1">
    <citation type="submission" date="2016-02" db="EMBL/GenBank/DDBJ databases">
        <title>Characterization of five Podoviridae phages infecting Citrobacter freundii.</title>
        <authorList>
            <person name="Hamdi S."/>
            <person name="Rousseau G.M."/>
            <person name="Labrie S.J."/>
            <person name="Saied Kourda R."/>
            <person name="Tremblay D.M."/>
            <person name="Moineau S."/>
            <person name="Ben Slama K."/>
        </authorList>
    </citation>
    <scope>NUCLEOTIDE SEQUENCE [LARGE SCALE GENOMIC DNA]</scope>
</reference>
<keyword evidence="12" id="KW-1185">Reference proteome</keyword>
<dbReference type="Gene3D" id="3.40.50.1110">
    <property type="entry name" value="SGNH hydrolase"/>
    <property type="match status" value="1"/>
</dbReference>
<sequence length="834" mass="91041">MDNTTLTQFPAGQTQYKINFDYLARPFVVVTLVNSNDPAQNRVLTVGNDYGFLNPTTIEIYTSQAGFDILQIHRFTSTELLVEFRDGSVLTATDLTNAELQAIHIAEEGRDQTTGLAKQYADQAVEAGKDAQDILNQIILLGKNGYTPVGSFENGGTVRLQNDVLQYGSGTTTTHWRWEGTLPKVVPPGSTPQGSGGIGKGMWIDVTDATLRGQLAGTSGASMVKASDGRTVEEWLVQSDSASYRAKNMAKLALVDYKVHNRQNIGVCFLGDSMTAGFDQTSSDVIPPQDGDWATRASMNYPYRFASYLAEQAGCGVSPFVMRAISGHTAIQAYNEPGWQSNPNCDVVVMMYAINDSGGVAGSTLDIYMEYMEKLIRRYIDWGHAVVVCLPSGGGQGAGNPSWLHWAKRMRMMARIYGCATFDAHQVMLNRHYGAVQSDGTHFNSMGYAIHGEKLASMFMAGGLVETYRPVTNETTYWPGVMHDSIGWCNPEGNANTGRSDGAYTRDKIVGGVPANARCVQTFSFYLDAEAAHVYGKVNGQINTIMTNSRWWNNEAKSYYQHAADMDNSFGASLNRVPRSPSNYSGAHGSRKFIGRVIGRGWHTITMFNALDGTSPDWGYINNLTIQPIPIGLSTEQMWGQDEERRYKVVHCRKHPSPSGQGNNLPAAVSLTSIQMKVPQSVLGTGPGQLCVPTPYFYNTVPFILRITNEKGDYIEAHMYKNGASDLTWTSKILKTTYSPEATPTITGSLATAKQSTVVAAGSEGANQPLESIFDFNGGLQVQTGNPATDIPWTGGVYMLFTLTWPGVPPTGYWNMEVEGSDWFGNSESSFGAF</sequence>
<evidence type="ECO:0000256" key="7">
    <source>
        <dbReference type="ARBA" id="ARBA00023296"/>
    </source>
</evidence>
<dbReference type="GO" id="GO:0098015">
    <property type="term" value="C:virus tail"/>
    <property type="evidence" value="ECO:0007669"/>
    <property type="project" value="UniProtKB-KW"/>
</dbReference>
<dbReference type="InterPro" id="IPR036514">
    <property type="entry name" value="SGNH_hydro_sf"/>
</dbReference>
<dbReference type="GO" id="GO:0046718">
    <property type="term" value="P:symbiont entry into host cell"/>
    <property type="evidence" value="ECO:0007669"/>
    <property type="project" value="UniProtKB-KW"/>
</dbReference>
<evidence type="ECO:0000256" key="6">
    <source>
        <dbReference type="ARBA" id="ARBA00023165"/>
    </source>
</evidence>
<keyword evidence="6" id="KW-1233">Viral attachment to host adhesion receptor</keyword>